<dbReference type="Gene3D" id="1.10.8.270">
    <property type="entry name" value="putative rabgap domain of human tbc1 domain family member 14 like domains"/>
    <property type="match status" value="1"/>
</dbReference>
<comment type="caution">
    <text evidence="3">The sequence shown here is derived from an EMBL/GenBank/DDBJ whole genome shotgun (WGS) entry which is preliminary data.</text>
</comment>
<organism evidence="3 4">
    <name type="scientific">Thraustotheca clavata</name>
    <dbReference type="NCBI Taxonomy" id="74557"/>
    <lineage>
        <taxon>Eukaryota</taxon>
        <taxon>Sar</taxon>
        <taxon>Stramenopiles</taxon>
        <taxon>Oomycota</taxon>
        <taxon>Saprolegniomycetes</taxon>
        <taxon>Saprolegniales</taxon>
        <taxon>Achlyaceae</taxon>
        <taxon>Thraustotheca</taxon>
    </lineage>
</organism>
<evidence type="ECO:0000256" key="1">
    <source>
        <dbReference type="SAM" id="MobiDB-lite"/>
    </source>
</evidence>
<sequence>MWSYAYNGKQSIFGNRQRILFSIASNDNDRKQLKRVLNSGSLGIYIEFPDDSTQLANGIFHLFTIIAIVLVKKTIQEYIQQSKSQRKSLSVICECSHTWSRANLIKKIDEVVKKLDIEYLDGVLLPSSLLPVLENNLLCTEDATLAWQQLIQMKQHKLCKHIGVSDFSTVLIEILLHRFPNDPVEIHCLHIHPFQPETQAIRFAHSKQIDVIAKAPLVLPDTIAFNDKANWLHLSQEISQNHTSIAFKQTLPFETIQADTTVVVPPSIDTFVSNLKPKILVKWLIQRGLSVIPYLEADEPYDEEMCQTIFSLVHPFVDEIAQISPSKPYQFSSFLRRTPVKKVNEPYPVAPLVKTSSRKSCTQMSIPEVLTSSTGELHTEEDARVNSLQIKQLRFGDIIELHAISAFEGTSDGVKESALGFLRWSPSEDIQDLQHVLVVPPVDPTLFITARFVIAPTRDDTESKIGTTFLKFNQEFVLELAPQTTADCTNIRPPKSKYSLNNKTPTTNDVISAQPRHVRVSTDPNSYPLAKPDAQIGNKGELHVIFRKPGTDATMSVCDGDGDITIRVMNSNRHRTCYNNDIVQYPLDMDFLGGYLCCEQERSIFSFTSSRPSTKPITQNSMDFVLDRFKASSVRSARVVAPPRWYELSGAQAKAHAFPPSHYANLQQLSRPRDPNVQQIDRDIERTMLYDTATVEQRRLGIATASCRPANVPMLRRVLVAASWHLNDVGYCQSMDIICAFLLQYLDEEDAFWILVTLVEDILPGYYTPTLEGIQVDQLVFQQLVEEFFPQLTLHLENLGAGVSLLCFHWFLCLYVNVLSTQVTELAWALLFEDGPHSLFQIGLRILLIAEQELMACENSVELLETLQDVAVQLNPSLFQSSYDGMILKREIKDGPAISPIPSPSPLSLLHNSNQKSTHVRKTFDFYISKPCIDALRRHYTAQRQPKQEDMDSIGGFRLVQEEKQWPKPISTKFQSVQRAVLSFKRVSAQEPTIPPMQISPPSSVDDSPHTNRSKKKRNFELNLPRTLKPNSAKKSTMRLKSRVQSLPEIILSPGDNRPFHIQDLKALHTSILDMLMDDQKNRWRWERQNAKLEWVGYSALSGAILEGSKKGNVSQVSLKEERLDTYGSFSLPEETDVLVDLVQMIEHCEITGRVSKVRRVRGLDGTSVYDVPLEVQTIQRVWNNCAASVHQSWDSVDVRNMLMTLMQPNDTILLRDIVIGLAIASEGPPKERLEAVLNLFNCYGDYDTLVLENEVMHEIIRGIYSFCYDGNVHEKTFRFLCFLLTFVNMKSMTFWTFLDLLALHFQLVFK</sequence>
<dbReference type="InterPro" id="IPR000195">
    <property type="entry name" value="Rab-GAP-TBC_dom"/>
</dbReference>
<dbReference type="SUPFAM" id="SSF47923">
    <property type="entry name" value="Ypt/Rab-GAP domain of gyp1p"/>
    <property type="match status" value="2"/>
</dbReference>
<dbReference type="Proteomes" id="UP000243217">
    <property type="component" value="Unassembled WGS sequence"/>
</dbReference>
<dbReference type="Gene3D" id="1.10.472.80">
    <property type="entry name" value="Ypt/Rab-GAP domain of gyp1p, domain 3"/>
    <property type="match status" value="1"/>
</dbReference>
<keyword evidence="4" id="KW-1185">Reference proteome</keyword>
<dbReference type="EMBL" id="JNBS01000828">
    <property type="protein sequence ID" value="OQS03603.1"/>
    <property type="molecule type" value="Genomic_DNA"/>
</dbReference>
<feature type="region of interest" description="Disordered" evidence="1">
    <location>
        <begin position="992"/>
        <end position="1039"/>
    </location>
</feature>
<feature type="domain" description="Rab-GAP TBC" evidence="2">
    <location>
        <begin position="635"/>
        <end position="835"/>
    </location>
</feature>
<accession>A0A1V9ZZZ1</accession>
<dbReference type="SMART" id="SM00164">
    <property type="entry name" value="TBC"/>
    <property type="match status" value="1"/>
</dbReference>
<gene>
    <name evidence="3" type="ORF">THRCLA_04079</name>
</gene>
<dbReference type="STRING" id="74557.A0A1V9ZZZ1"/>
<dbReference type="InterPro" id="IPR035969">
    <property type="entry name" value="Rab-GAP_TBC_sf"/>
</dbReference>
<dbReference type="PROSITE" id="PS50086">
    <property type="entry name" value="TBC_RABGAP"/>
    <property type="match status" value="1"/>
</dbReference>
<dbReference type="GO" id="GO:0031267">
    <property type="term" value="F:small GTPase binding"/>
    <property type="evidence" value="ECO:0007669"/>
    <property type="project" value="TreeGrafter"/>
</dbReference>
<dbReference type="PANTHER" id="PTHR47219:SF20">
    <property type="entry name" value="TBC1 DOMAIN FAMILY MEMBER 2B"/>
    <property type="match status" value="1"/>
</dbReference>
<dbReference type="InterPro" id="IPR050302">
    <property type="entry name" value="Rab_GAP_TBC_domain"/>
</dbReference>
<dbReference type="SUPFAM" id="SSF51430">
    <property type="entry name" value="NAD(P)-linked oxidoreductase"/>
    <property type="match status" value="1"/>
</dbReference>
<evidence type="ECO:0000313" key="4">
    <source>
        <dbReference type="Proteomes" id="UP000243217"/>
    </source>
</evidence>
<dbReference type="PANTHER" id="PTHR47219">
    <property type="entry name" value="RAB GTPASE-ACTIVATING PROTEIN 1-LIKE"/>
    <property type="match status" value="1"/>
</dbReference>
<dbReference type="Gene3D" id="3.20.20.100">
    <property type="entry name" value="NADP-dependent oxidoreductase domain"/>
    <property type="match status" value="1"/>
</dbReference>
<protein>
    <submittedName>
        <fullName evidence="3">Small G protein signaling modulator 3 isoform X10</fullName>
    </submittedName>
</protein>
<dbReference type="GO" id="GO:0005096">
    <property type="term" value="F:GTPase activator activity"/>
    <property type="evidence" value="ECO:0007669"/>
    <property type="project" value="TreeGrafter"/>
</dbReference>
<dbReference type="InterPro" id="IPR023210">
    <property type="entry name" value="NADP_OxRdtase_dom"/>
</dbReference>
<dbReference type="Pfam" id="PF00566">
    <property type="entry name" value="RabGAP-TBC"/>
    <property type="match status" value="1"/>
</dbReference>
<dbReference type="OrthoDB" id="294251at2759"/>
<proteinExistence type="predicted"/>
<dbReference type="InterPro" id="IPR036812">
    <property type="entry name" value="NAD(P)_OxRdtase_dom_sf"/>
</dbReference>
<dbReference type="Pfam" id="PF00248">
    <property type="entry name" value="Aldo_ket_red"/>
    <property type="match status" value="1"/>
</dbReference>
<reference evidence="3 4" key="1">
    <citation type="journal article" date="2014" name="Genome Biol. Evol.">
        <title>The secreted proteins of Achlya hypogyna and Thraustotheca clavata identify the ancestral oomycete secretome and reveal gene acquisitions by horizontal gene transfer.</title>
        <authorList>
            <person name="Misner I."/>
            <person name="Blouin N."/>
            <person name="Leonard G."/>
            <person name="Richards T.A."/>
            <person name="Lane C.E."/>
        </authorList>
    </citation>
    <scope>NUCLEOTIDE SEQUENCE [LARGE SCALE GENOMIC DNA]</scope>
    <source>
        <strain evidence="3 4">ATCC 34112</strain>
    </source>
</reference>
<evidence type="ECO:0000313" key="3">
    <source>
        <dbReference type="EMBL" id="OQS03603.1"/>
    </source>
</evidence>
<name>A0A1V9ZZZ1_9STRA</name>
<evidence type="ECO:0000259" key="2">
    <source>
        <dbReference type="PROSITE" id="PS50086"/>
    </source>
</evidence>